<accession>A0A1E3SC22</accession>
<evidence type="ECO:0000313" key="3">
    <source>
        <dbReference type="EMBL" id="ORB07205.1"/>
    </source>
</evidence>
<evidence type="ECO:0000259" key="2">
    <source>
        <dbReference type="Pfam" id="PF00934"/>
    </source>
</evidence>
<keyword evidence="4" id="KW-1185">Reference proteome</keyword>
<name>A0A1E3SC22_MYCIE</name>
<dbReference type="Gene3D" id="1.10.287.850">
    <property type="entry name" value="HP0062-like domain"/>
    <property type="match status" value="1"/>
</dbReference>
<gene>
    <name evidence="3" type="ORF">BST27_09835</name>
</gene>
<organism evidence="3 4">
    <name type="scientific">Mycobacterium intermedium</name>
    <dbReference type="NCBI Taxonomy" id="28445"/>
    <lineage>
        <taxon>Bacteria</taxon>
        <taxon>Bacillati</taxon>
        <taxon>Actinomycetota</taxon>
        <taxon>Actinomycetes</taxon>
        <taxon>Mycobacteriales</taxon>
        <taxon>Mycobacteriaceae</taxon>
        <taxon>Mycobacterium</taxon>
        <taxon>Mycobacterium simiae complex</taxon>
    </lineage>
</organism>
<proteinExistence type="predicted"/>
<feature type="domain" description="PE" evidence="2">
    <location>
        <begin position="5"/>
        <end position="95"/>
    </location>
</feature>
<dbReference type="EMBL" id="MVHT01000020">
    <property type="protein sequence ID" value="ORB07205.1"/>
    <property type="molecule type" value="Genomic_DNA"/>
</dbReference>
<protein>
    <submittedName>
        <fullName evidence="3">PE family protein</fullName>
    </submittedName>
</protein>
<dbReference type="RefSeq" id="WP_069420182.1">
    <property type="nucleotide sequence ID" value="NZ_JACKTC010000093.1"/>
</dbReference>
<keyword evidence="1" id="KW-0472">Membrane</keyword>
<dbReference type="SUPFAM" id="SSF140459">
    <property type="entry name" value="PE/PPE dimer-like"/>
    <property type="match status" value="1"/>
</dbReference>
<feature type="transmembrane region" description="Helical" evidence="1">
    <location>
        <begin position="126"/>
        <end position="151"/>
    </location>
</feature>
<dbReference type="InterPro" id="IPR038332">
    <property type="entry name" value="PPE_sf"/>
</dbReference>
<keyword evidence="1" id="KW-1133">Transmembrane helix</keyword>
<reference evidence="3 4" key="1">
    <citation type="submission" date="2017-02" db="EMBL/GenBank/DDBJ databases">
        <title>The new phylogeny of genus Mycobacterium.</title>
        <authorList>
            <person name="Tortoli E."/>
            <person name="Trovato A."/>
            <person name="Cirillo D.M."/>
        </authorList>
    </citation>
    <scope>NUCLEOTIDE SEQUENCE [LARGE SCALE GENOMIC DNA]</scope>
    <source>
        <strain evidence="3 4">DSM 44049</strain>
    </source>
</reference>
<evidence type="ECO:0000256" key="1">
    <source>
        <dbReference type="SAM" id="Phobius"/>
    </source>
</evidence>
<evidence type="ECO:0000313" key="4">
    <source>
        <dbReference type="Proteomes" id="UP000192739"/>
    </source>
</evidence>
<sequence length="159" mass="16303">MLRKMQVAPDNLVTAAQNIATIGSDLKFAHSEAAVPMTNIASAGADEVSAAIAEAFAAHGQSFQQVTDQAIAFHDQFVQTLTGSANAYKSAETSNASVLSEAASILPAAAAPAEDNGWVTLIQLGALALSPFIVVALLGTLSTLLATYWAVQFLGTVLG</sequence>
<dbReference type="Pfam" id="PF00934">
    <property type="entry name" value="PE"/>
    <property type="match status" value="1"/>
</dbReference>
<dbReference type="InterPro" id="IPR000084">
    <property type="entry name" value="PE-PGRS_N"/>
</dbReference>
<keyword evidence="1" id="KW-0812">Transmembrane</keyword>
<comment type="caution">
    <text evidence="3">The sequence shown here is derived from an EMBL/GenBank/DDBJ whole genome shotgun (WGS) entry which is preliminary data.</text>
</comment>
<dbReference type="AlphaFoldDB" id="A0A1E3SC22"/>
<dbReference type="Proteomes" id="UP000192739">
    <property type="component" value="Unassembled WGS sequence"/>
</dbReference>